<evidence type="ECO:0000256" key="1">
    <source>
        <dbReference type="ARBA" id="ARBA00008760"/>
    </source>
</evidence>
<dbReference type="InterPro" id="IPR026569">
    <property type="entry name" value="Ribosomal_bL28"/>
</dbReference>
<dbReference type="SUPFAM" id="SSF143800">
    <property type="entry name" value="L28p-like"/>
    <property type="match status" value="1"/>
</dbReference>
<evidence type="ECO:0000313" key="5">
    <source>
        <dbReference type="Proteomes" id="UP001165082"/>
    </source>
</evidence>
<dbReference type="InterPro" id="IPR037147">
    <property type="entry name" value="Ribosomal_bL28_sf"/>
</dbReference>
<dbReference type="Proteomes" id="UP001165082">
    <property type="component" value="Unassembled WGS sequence"/>
</dbReference>
<dbReference type="AlphaFoldDB" id="A0A9W7ECB3"/>
<evidence type="ECO:0000256" key="2">
    <source>
        <dbReference type="ARBA" id="ARBA00022980"/>
    </source>
</evidence>
<evidence type="ECO:0000256" key="3">
    <source>
        <dbReference type="ARBA" id="ARBA00023274"/>
    </source>
</evidence>
<sequence length="177" mass="18929">MLSTLLSRTTTLTASRLTALSTALPTTIPTYIPNTISASLSTSSISTSSISTSSISTSSISTSISTSSISTSISTSRTLATRAGTSKTKGRIDLKLLTGKSTRGIIHSLRSTGNSVSHSKRRTRRVFAPNVFKRRLYSEVLDEMVGPINVSATGLRDIDKFGGLDRYLIKNPLKRTV</sequence>
<dbReference type="InterPro" id="IPR034704">
    <property type="entry name" value="Ribosomal_bL28/bL31-like_sf"/>
</dbReference>
<gene>
    <name evidence="4" type="ORF">TrRE_jg10017</name>
</gene>
<accession>A0A9W7ECB3</accession>
<dbReference type="GO" id="GO:0005840">
    <property type="term" value="C:ribosome"/>
    <property type="evidence" value="ECO:0007669"/>
    <property type="project" value="UniProtKB-KW"/>
</dbReference>
<evidence type="ECO:0008006" key="6">
    <source>
        <dbReference type="Google" id="ProtNLM"/>
    </source>
</evidence>
<comment type="similarity">
    <text evidence="1">Belongs to the bacterial ribosomal protein bL28 family.</text>
</comment>
<keyword evidence="3" id="KW-0687">Ribonucleoprotein</keyword>
<evidence type="ECO:0000313" key="4">
    <source>
        <dbReference type="EMBL" id="GMH71008.1"/>
    </source>
</evidence>
<dbReference type="GO" id="GO:1990904">
    <property type="term" value="C:ribonucleoprotein complex"/>
    <property type="evidence" value="ECO:0007669"/>
    <property type="project" value="UniProtKB-KW"/>
</dbReference>
<dbReference type="OrthoDB" id="361870at2759"/>
<dbReference type="Gene3D" id="2.30.170.40">
    <property type="entry name" value="Ribosomal protein L28/L24"/>
    <property type="match status" value="1"/>
</dbReference>
<organism evidence="4 5">
    <name type="scientific">Triparma retinervis</name>
    <dbReference type="NCBI Taxonomy" id="2557542"/>
    <lineage>
        <taxon>Eukaryota</taxon>
        <taxon>Sar</taxon>
        <taxon>Stramenopiles</taxon>
        <taxon>Ochrophyta</taxon>
        <taxon>Bolidophyceae</taxon>
        <taxon>Parmales</taxon>
        <taxon>Triparmaceae</taxon>
        <taxon>Triparma</taxon>
    </lineage>
</organism>
<keyword evidence="2" id="KW-0689">Ribosomal protein</keyword>
<reference evidence="4" key="1">
    <citation type="submission" date="2022-07" db="EMBL/GenBank/DDBJ databases">
        <title>Genome analysis of Parmales, a sister group of diatoms, reveals the evolutionary specialization of diatoms from phago-mixotrophs to photoautotrophs.</title>
        <authorList>
            <person name="Ban H."/>
            <person name="Sato S."/>
            <person name="Yoshikawa S."/>
            <person name="Kazumasa Y."/>
            <person name="Nakamura Y."/>
            <person name="Ichinomiya M."/>
            <person name="Saitoh K."/>
            <person name="Sato N."/>
            <person name="Blanc-Mathieu R."/>
            <person name="Endo H."/>
            <person name="Kuwata A."/>
            <person name="Ogata H."/>
        </authorList>
    </citation>
    <scope>NUCLEOTIDE SEQUENCE</scope>
</reference>
<protein>
    <recommendedName>
        <fullName evidence="6">Ribosomal protein L28</fullName>
    </recommendedName>
</protein>
<dbReference type="PANTHER" id="PTHR13528">
    <property type="entry name" value="39S RIBOSOMAL PROTEIN L28, MITOCHONDRIAL"/>
    <property type="match status" value="1"/>
</dbReference>
<dbReference type="GO" id="GO:0003735">
    <property type="term" value="F:structural constituent of ribosome"/>
    <property type="evidence" value="ECO:0007669"/>
    <property type="project" value="InterPro"/>
</dbReference>
<dbReference type="Pfam" id="PF00830">
    <property type="entry name" value="Ribosomal_L28"/>
    <property type="match status" value="1"/>
</dbReference>
<feature type="non-terminal residue" evidence="4">
    <location>
        <position position="177"/>
    </location>
</feature>
<name>A0A9W7ECB3_9STRA</name>
<dbReference type="PANTHER" id="PTHR13528:SF2">
    <property type="entry name" value="LARGE RIBOSOMAL SUBUNIT PROTEIN BL28M"/>
    <property type="match status" value="1"/>
</dbReference>
<comment type="caution">
    <text evidence="4">The sequence shown here is derived from an EMBL/GenBank/DDBJ whole genome shotgun (WGS) entry which is preliminary data.</text>
</comment>
<keyword evidence="5" id="KW-1185">Reference proteome</keyword>
<proteinExistence type="inferred from homology"/>
<dbReference type="EMBL" id="BRXZ01001431">
    <property type="protein sequence ID" value="GMH71008.1"/>
    <property type="molecule type" value="Genomic_DNA"/>
</dbReference>